<keyword evidence="3" id="KW-1185">Reference proteome</keyword>
<reference evidence="2" key="2">
    <citation type="submission" date="2021-10" db="EMBL/GenBank/DDBJ databases">
        <title>Phylogenomics reveals ancestral predisposition of the termite-cultivated fungus Termitomyces towards a domesticated lifestyle.</title>
        <authorList>
            <person name="Auxier B."/>
            <person name="Grum-Grzhimaylo A."/>
            <person name="Cardenas M.E."/>
            <person name="Lodge J.D."/>
            <person name="Laessoe T."/>
            <person name="Pedersen O."/>
            <person name="Smith M.E."/>
            <person name="Kuyper T.W."/>
            <person name="Franco-Molano E.A."/>
            <person name="Baroni T.J."/>
            <person name="Aanen D.K."/>
        </authorList>
    </citation>
    <scope>NUCLEOTIDE SEQUENCE</scope>
    <source>
        <strain evidence="2">D49</strain>
    </source>
</reference>
<protein>
    <submittedName>
        <fullName evidence="2">Uncharacterized protein</fullName>
    </submittedName>
</protein>
<gene>
    <name evidence="2" type="ORF">H0H81_008691</name>
</gene>
<dbReference type="EMBL" id="JABCKI010005738">
    <property type="protein sequence ID" value="KAG5638922.1"/>
    <property type="molecule type" value="Genomic_DNA"/>
</dbReference>
<keyword evidence="1" id="KW-0732">Signal</keyword>
<evidence type="ECO:0000313" key="3">
    <source>
        <dbReference type="Proteomes" id="UP000717328"/>
    </source>
</evidence>
<dbReference type="OrthoDB" id="3178264at2759"/>
<feature type="signal peptide" evidence="1">
    <location>
        <begin position="1"/>
        <end position="22"/>
    </location>
</feature>
<evidence type="ECO:0000313" key="2">
    <source>
        <dbReference type="EMBL" id="KAG5638922.1"/>
    </source>
</evidence>
<dbReference type="Proteomes" id="UP000717328">
    <property type="component" value="Unassembled WGS sequence"/>
</dbReference>
<sequence>MARFTAFFVALALSVSQLNVHAAPLSIRADGGNFVQCNVARLKTVAGLSSTTSALKQITSTDSDTSAAVTAAQAGLKDAQSGIVTIAKALLSGQAAPSAAREQVGQGLLAAHAALEGVSASDNSVTTALTKLEETIAAGQQVVAKCGSDAVEEEFVAPSTAPADAAEGTLTKRQIGGLRCNIARLQTVRNLSASTKAVKNLSATAQGDTLAMTEVQNAMAGLQSAKDGVSTIARAIVTGQQAPASARDQVGQGLNTAQNSLNSIQSSDPAINDGAAAASAMVGKTLTAGAAVVANC</sequence>
<name>A0A9P7G1T9_9AGAR</name>
<organism evidence="2 3">
    <name type="scientific">Sphagnurus paluster</name>
    <dbReference type="NCBI Taxonomy" id="117069"/>
    <lineage>
        <taxon>Eukaryota</taxon>
        <taxon>Fungi</taxon>
        <taxon>Dikarya</taxon>
        <taxon>Basidiomycota</taxon>
        <taxon>Agaricomycotina</taxon>
        <taxon>Agaricomycetes</taxon>
        <taxon>Agaricomycetidae</taxon>
        <taxon>Agaricales</taxon>
        <taxon>Tricholomatineae</taxon>
        <taxon>Lyophyllaceae</taxon>
        <taxon>Sphagnurus</taxon>
    </lineage>
</organism>
<accession>A0A9P7G1T9</accession>
<reference evidence="2" key="1">
    <citation type="submission" date="2021-02" db="EMBL/GenBank/DDBJ databases">
        <authorList>
            <person name="Nieuwenhuis M."/>
            <person name="Van De Peppel L.J.J."/>
        </authorList>
    </citation>
    <scope>NUCLEOTIDE SEQUENCE</scope>
    <source>
        <strain evidence="2">D49</strain>
    </source>
</reference>
<comment type="caution">
    <text evidence="2">The sequence shown here is derived from an EMBL/GenBank/DDBJ whole genome shotgun (WGS) entry which is preliminary data.</text>
</comment>
<evidence type="ECO:0000256" key="1">
    <source>
        <dbReference type="SAM" id="SignalP"/>
    </source>
</evidence>
<proteinExistence type="predicted"/>
<dbReference type="AlphaFoldDB" id="A0A9P7G1T9"/>
<feature type="chain" id="PRO_5040344373" evidence="1">
    <location>
        <begin position="23"/>
        <end position="296"/>
    </location>
</feature>